<gene>
    <name evidence="1" type="ORF">SAMN05421736_107140</name>
</gene>
<accession>A0A1H3R1U6</accession>
<evidence type="ECO:0000313" key="2">
    <source>
        <dbReference type="Proteomes" id="UP000198935"/>
    </source>
</evidence>
<evidence type="ECO:0000313" key="1">
    <source>
        <dbReference type="EMBL" id="SDZ19271.1"/>
    </source>
</evidence>
<reference evidence="2" key="1">
    <citation type="submission" date="2016-10" db="EMBL/GenBank/DDBJ databases">
        <authorList>
            <person name="Varghese N."/>
            <person name="Submissions S."/>
        </authorList>
    </citation>
    <scope>NUCLEOTIDE SEQUENCE [LARGE SCALE GENOMIC DNA]</scope>
    <source>
        <strain evidence="2">SP</strain>
    </source>
</reference>
<dbReference type="Proteomes" id="UP000198935">
    <property type="component" value="Unassembled WGS sequence"/>
</dbReference>
<name>A0A1H3R1U6_9BACI</name>
<dbReference type="AlphaFoldDB" id="A0A1H3R1U6"/>
<proteinExistence type="predicted"/>
<dbReference type="EMBL" id="FNPI01000007">
    <property type="protein sequence ID" value="SDZ19271.1"/>
    <property type="molecule type" value="Genomic_DNA"/>
</dbReference>
<sequence length="54" mass="5929">MNNLVSRIGGLSGKPLFAVDAFIEDKSLGDERTAIDAVSLSLRRIYGDAFLKMR</sequence>
<organism evidence="1 2">
    <name type="scientific">Evansella caseinilytica</name>
    <dbReference type="NCBI Taxonomy" id="1503961"/>
    <lineage>
        <taxon>Bacteria</taxon>
        <taxon>Bacillati</taxon>
        <taxon>Bacillota</taxon>
        <taxon>Bacilli</taxon>
        <taxon>Bacillales</taxon>
        <taxon>Bacillaceae</taxon>
        <taxon>Evansella</taxon>
    </lineage>
</organism>
<keyword evidence="2" id="KW-1185">Reference proteome</keyword>
<protein>
    <submittedName>
        <fullName evidence="1">Uncharacterized protein</fullName>
    </submittedName>
</protein>